<organism evidence="1 2">
    <name type="scientific">Trichoderma ghanense</name>
    <dbReference type="NCBI Taxonomy" id="65468"/>
    <lineage>
        <taxon>Eukaryota</taxon>
        <taxon>Fungi</taxon>
        <taxon>Dikarya</taxon>
        <taxon>Ascomycota</taxon>
        <taxon>Pezizomycotina</taxon>
        <taxon>Sordariomycetes</taxon>
        <taxon>Hypocreomycetidae</taxon>
        <taxon>Hypocreales</taxon>
        <taxon>Hypocreaceae</taxon>
        <taxon>Trichoderma</taxon>
    </lineage>
</organism>
<dbReference type="EMBL" id="PPTA01000002">
    <property type="protein sequence ID" value="TFB05984.1"/>
    <property type="molecule type" value="Genomic_DNA"/>
</dbReference>
<gene>
    <name evidence="1" type="ORF">CCMA1212_001831</name>
</gene>
<dbReference type="RefSeq" id="XP_073562185.1">
    <property type="nucleotide sequence ID" value="XM_073699245.1"/>
</dbReference>
<evidence type="ECO:0000313" key="2">
    <source>
        <dbReference type="Proteomes" id="UP001642720"/>
    </source>
</evidence>
<protein>
    <submittedName>
        <fullName evidence="1">Uncharacterized protein</fullName>
    </submittedName>
</protein>
<sequence>MGLKTYLLAPNFTFEPDGPIRIGNIIADPFYPLKPLSTPAVPPLTATHTDFDCHFSRDSAKSFQGSVWAKFLQNANGNLGRKVGKDVLLEYTIESLETIRMKEDPSDDEAMKRVREPKVEAAVKAGLSGAAPVFMITGLKVAKGFLMNKKVSISRQKTS</sequence>
<comment type="caution">
    <text evidence="1">The sequence shown here is derived from an EMBL/GenBank/DDBJ whole genome shotgun (WGS) entry which is preliminary data.</text>
</comment>
<keyword evidence="2" id="KW-1185">Reference proteome</keyword>
<evidence type="ECO:0000313" key="1">
    <source>
        <dbReference type="EMBL" id="TFB05984.1"/>
    </source>
</evidence>
<name>A0ABY2HEC8_9HYPO</name>
<dbReference type="Proteomes" id="UP001642720">
    <property type="component" value="Unassembled WGS sequence"/>
</dbReference>
<dbReference type="GeneID" id="300573695"/>
<reference evidence="1 2" key="1">
    <citation type="submission" date="2018-01" db="EMBL/GenBank/DDBJ databases">
        <title>Genome characterization of the sugarcane-associated fungus Trichoderma ghanense CCMA-1212 and their application in lignocelulose bioconversion.</title>
        <authorList>
            <person name="Steindorff A.S."/>
            <person name="Mendes T.D."/>
            <person name="Vilela E.S.D."/>
            <person name="Rodrigues D.S."/>
            <person name="Formighieri E.F."/>
            <person name="Melo I.S."/>
            <person name="Favaro L.C.L."/>
        </authorList>
    </citation>
    <scope>NUCLEOTIDE SEQUENCE [LARGE SCALE GENOMIC DNA]</scope>
    <source>
        <strain evidence="1 2">CCMA-1212</strain>
    </source>
</reference>
<accession>A0ABY2HEC8</accession>
<proteinExistence type="predicted"/>